<reference evidence="3" key="3">
    <citation type="submission" date="2015-06" db="UniProtKB">
        <authorList>
            <consortium name="EnsemblProtists"/>
        </authorList>
    </citation>
    <scope>IDENTIFICATION</scope>
    <source>
        <strain evidence="3">Emoy2</strain>
    </source>
</reference>
<proteinExistence type="evidence at transcript level"/>
<reference evidence="2" key="2">
    <citation type="journal article" date="2014" name="PLoS Pathog.">
        <title>Expression profiling during arabidopsis/downy mildew interaction reveals a highly-expressed effector that attenuates responses to salicylic acid.</title>
        <authorList>
            <person name="Asai S."/>
            <person name="Rallapalli G."/>
            <person name="Piquerez S.J.M."/>
            <person name="Caillaud M.C."/>
            <person name="Furzer O.J."/>
            <person name="Ishaque N."/>
            <person name="Wirthmueller L."/>
            <person name="Fabro G."/>
            <person name="Shirasu K."/>
            <person name="Jones J.D.G."/>
        </authorList>
    </citation>
    <scope>NUCLEOTIDE SEQUENCE</scope>
    <source>
        <strain evidence="2">Emoy2</strain>
    </source>
</reference>
<evidence type="ECO:0000313" key="2">
    <source>
        <dbReference type="EMBL" id="BAP68840.1"/>
    </source>
</evidence>
<feature type="chain" id="PRO_5009704574" evidence="1">
    <location>
        <begin position="25"/>
        <end position="293"/>
    </location>
</feature>
<dbReference type="Proteomes" id="UP000011713">
    <property type="component" value="Unassembled WGS sequence"/>
</dbReference>
<dbReference type="HOGENOM" id="CLU_951403_0_0_1"/>
<evidence type="ECO:0000313" key="3">
    <source>
        <dbReference type="EnsemblProtists" id="HpaP812123"/>
    </source>
</evidence>
<dbReference type="InParanoid" id="M4BZU9"/>
<dbReference type="EMBL" id="JH598067">
    <property type="status" value="NOT_ANNOTATED_CDS"/>
    <property type="molecule type" value="Genomic_DNA"/>
</dbReference>
<keyword evidence="4" id="KW-1185">Reference proteome</keyword>
<dbReference type="EMBL" id="AB922265">
    <property type="protein sequence ID" value="BAP68840.1"/>
    <property type="molecule type" value="mRNA"/>
</dbReference>
<evidence type="ECO:0000313" key="4">
    <source>
        <dbReference type="Proteomes" id="UP000011713"/>
    </source>
</evidence>
<dbReference type="VEuPathDB" id="FungiDB:HpaG812123"/>
<feature type="signal peptide" evidence="1">
    <location>
        <begin position="1"/>
        <end position="24"/>
    </location>
</feature>
<gene>
    <name evidence="2" type="primary">HaRxL117</name>
</gene>
<sequence length="293" mass="33148">MHDSRVILVRVLIVLSAVVLLVKAHAVTEGKASIGATSDLASSTTTQNKGASKRFLLGIVPPANLSSSLKRASTWLRQRTKSKSIRSLSWPVSKETLDDARRQLRLKLEAGPKGDLFSREFYAWVADNDRFKKLYPNDKLSLIDLLLDTYYTHLELAKVIELALDVFPTGCKHQKMATRLAKELMETWEGLEYDEYRVFELLRLSVEGTNIFERPELSMWFHYVVLITPSEVDGLVSLVKKKTAAVLAAYYNDDKLDAIIDKTYLGPYRLQRTFLNLATATISRQDTTDPSAY</sequence>
<name>M4BZU9_HYAAE</name>
<reference evidence="4" key="1">
    <citation type="journal article" date="2010" name="Science">
        <title>Signatures of adaptation to obligate biotrophy in the Hyaloperonospora arabidopsidis genome.</title>
        <authorList>
            <person name="Baxter L."/>
            <person name="Tripathy S."/>
            <person name="Ishaque N."/>
            <person name="Boot N."/>
            <person name="Cabral A."/>
            <person name="Kemen E."/>
            <person name="Thines M."/>
            <person name="Ah-Fong A."/>
            <person name="Anderson R."/>
            <person name="Badejoko W."/>
            <person name="Bittner-Eddy P."/>
            <person name="Boore J.L."/>
            <person name="Chibucos M.C."/>
            <person name="Coates M."/>
            <person name="Dehal P."/>
            <person name="Delehaunty K."/>
            <person name="Dong S."/>
            <person name="Downton P."/>
            <person name="Dumas B."/>
            <person name="Fabro G."/>
            <person name="Fronick C."/>
            <person name="Fuerstenberg S.I."/>
            <person name="Fulton L."/>
            <person name="Gaulin E."/>
            <person name="Govers F."/>
            <person name="Hughes L."/>
            <person name="Humphray S."/>
            <person name="Jiang R.H."/>
            <person name="Judelson H."/>
            <person name="Kamoun S."/>
            <person name="Kyung K."/>
            <person name="Meijer H."/>
            <person name="Minx P."/>
            <person name="Morris P."/>
            <person name="Nelson J."/>
            <person name="Phuntumart V."/>
            <person name="Qutob D."/>
            <person name="Rehmany A."/>
            <person name="Rougon-Cardoso A."/>
            <person name="Ryden P."/>
            <person name="Torto-Alalibo T."/>
            <person name="Studholme D."/>
            <person name="Wang Y."/>
            <person name="Win J."/>
            <person name="Wood J."/>
            <person name="Clifton S.W."/>
            <person name="Rogers J."/>
            <person name="Van den Ackerveken G."/>
            <person name="Jones J.D."/>
            <person name="McDowell J.M."/>
            <person name="Beynon J."/>
            <person name="Tyler B.M."/>
        </authorList>
    </citation>
    <scope>NUCLEOTIDE SEQUENCE [LARGE SCALE GENOMIC DNA]</scope>
    <source>
        <strain evidence="4">Emoy2</strain>
    </source>
</reference>
<evidence type="ECO:0000256" key="1">
    <source>
        <dbReference type="SAM" id="SignalP"/>
    </source>
</evidence>
<keyword evidence="1" id="KW-0732">Signal</keyword>
<dbReference type="AlphaFoldDB" id="M4BZU9"/>
<protein>
    <submittedName>
        <fullName evidence="2">RxLR effector candidate protein</fullName>
    </submittedName>
</protein>
<dbReference type="EnsemblProtists" id="HpaT812123">
    <property type="protein sequence ID" value="HpaP812123"/>
    <property type="gene ID" value="HpaG812123"/>
</dbReference>
<organism evidence="3 4">
    <name type="scientific">Hyaloperonospora arabidopsidis (strain Emoy2)</name>
    <name type="common">Downy mildew agent</name>
    <name type="synonym">Peronospora arabidopsidis</name>
    <dbReference type="NCBI Taxonomy" id="559515"/>
    <lineage>
        <taxon>Eukaryota</taxon>
        <taxon>Sar</taxon>
        <taxon>Stramenopiles</taxon>
        <taxon>Oomycota</taxon>
        <taxon>Peronosporomycetes</taxon>
        <taxon>Peronosporales</taxon>
        <taxon>Peronosporaceae</taxon>
        <taxon>Hyaloperonospora</taxon>
    </lineage>
</organism>
<accession>M4BZU9</accession>